<dbReference type="Gene3D" id="3.30.40.10">
    <property type="entry name" value="Zinc/RING finger domain, C3HC4 (zinc finger)"/>
    <property type="match status" value="1"/>
</dbReference>
<feature type="compositionally biased region" description="Pro residues" evidence="1">
    <location>
        <begin position="111"/>
        <end position="127"/>
    </location>
</feature>
<dbReference type="PROSITE" id="PS00383">
    <property type="entry name" value="TYR_PHOSPHATASE_1"/>
    <property type="match status" value="1"/>
</dbReference>
<dbReference type="CDD" id="cd00047">
    <property type="entry name" value="PTPc"/>
    <property type="match status" value="1"/>
</dbReference>
<evidence type="ECO:0000259" key="2">
    <source>
        <dbReference type="PROSITE" id="PS50055"/>
    </source>
</evidence>
<dbReference type="EMBL" id="GL349467">
    <property type="protein sequence ID" value="KNC51422.1"/>
    <property type="molecule type" value="Genomic_DNA"/>
</dbReference>
<proteinExistence type="predicted"/>
<dbReference type="Pfam" id="PF00102">
    <property type="entry name" value="Y_phosphatase"/>
    <property type="match status" value="1"/>
</dbReference>
<dbReference type="Gene3D" id="3.90.190.10">
    <property type="entry name" value="Protein tyrosine phosphatase superfamily"/>
    <property type="match status" value="1"/>
</dbReference>
<dbReference type="RefSeq" id="XP_013756162.1">
    <property type="nucleotide sequence ID" value="XM_013900708.1"/>
</dbReference>
<evidence type="ECO:0000256" key="1">
    <source>
        <dbReference type="SAM" id="MobiDB-lite"/>
    </source>
</evidence>
<feature type="region of interest" description="Disordered" evidence="1">
    <location>
        <begin position="316"/>
        <end position="345"/>
    </location>
</feature>
<dbReference type="SMART" id="SM00404">
    <property type="entry name" value="PTPc_motif"/>
    <property type="match status" value="1"/>
</dbReference>
<feature type="domain" description="Tyrosine specific protein phosphatases" evidence="3">
    <location>
        <begin position="351"/>
        <end position="415"/>
    </location>
</feature>
<dbReference type="Proteomes" id="UP000054408">
    <property type="component" value="Unassembled WGS sequence"/>
</dbReference>
<dbReference type="InterPro" id="IPR029021">
    <property type="entry name" value="Prot-tyrosine_phosphatase-like"/>
</dbReference>
<dbReference type="InterPro" id="IPR016130">
    <property type="entry name" value="Tyr_Pase_AS"/>
</dbReference>
<dbReference type="InterPro" id="IPR000387">
    <property type="entry name" value="Tyr_Pase_dom"/>
</dbReference>
<sequence length="696" mass="73939">MASRKSGRARPIMESLRAQPGLAGVRLEGLAERVTRMAARMVRKNGALTTGFEHEFNYTMHVAELSSFLREAGPGDDGLSSENLYKNRYANIIPFDANRLRLNQLAPSVDPPASGPLLPAEPDPDAPLTPDAVEATSPSVLPVMVGVAAVSEATDYVNASKVSGIGRDARDAYIVAQAPLPWTMEAYWSAIWQEGISHIVMLTDFVESSVIKADKYWPPPRSAAAAAAAPGTALGPGALTAGPFRIATASYEVDSEAGAEIRVLLLTRVDGRPGVEAETRTIKHFHFRAWPDHGVPEDSAKFLVLIQQVWASRGMSGTPAAATSDGSSSHSALDDDSNDDESASITEDEAPLLVHCSAGVGRTGVFVVVDAILRHVHAEIEAGTPAQDITVSIPLTVLELRKQRRYFVQTPQQYELCYTAVLNYITNLLDDEGTSSPANSYCGLPQFHARVPRGAILRIVAEDPKGRGYVRCQAPDGQLGWIPSSILLEDSEHKFTAAAAAAATPATPPTSGEDLVEDSDLRALQLHMAELDMAGLPPPSSSASAPTGASPHAVICPQADLISHDSPVASVLIECSYCAAECCVACLETHERSLKKRARAGAQAAPRPTLSPASLAVPDITGDEVDDLLSPTASGRMAQRLACVMCFERPRNAAFVHGAQAHFACCMTCAEAVMSQSGQCCICSVEIDLVVQVYTS</sequence>
<dbReference type="InterPro" id="IPR013083">
    <property type="entry name" value="Znf_RING/FYVE/PHD"/>
</dbReference>
<keyword evidence="5" id="KW-1185">Reference proteome</keyword>
<organism evidence="4 5">
    <name type="scientific">Thecamonas trahens ATCC 50062</name>
    <dbReference type="NCBI Taxonomy" id="461836"/>
    <lineage>
        <taxon>Eukaryota</taxon>
        <taxon>Apusozoa</taxon>
        <taxon>Apusomonadida</taxon>
        <taxon>Apusomonadidae</taxon>
        <taxon>Thecamonas</taxon>
    </lineage>
</organism>
<dbReference type="InterPro" id="IPR050348">
    <property type="entry name" value="Protein-Tyr_Phosphatase"/>
</dbReference>
<dbReference type="PRINTS" id="PR00700">
    <property type="entry name" value="PRTYPHPHTASE"/>
</dbReference>
<dbReference type="PROSITE" id="PS50056">
    <property type="entry name" value="TYR_PHOSPHATASE_2"/>
    <property type="match status" value="1"/>
</dbReference>
<name>A0A0L0DGG3_THETB</name>
<feature type="compositionally biased region" description="Acidic residues" evidence="1">
    <location>
        <begin position="334"/>
        <end position="345"/>
    </location>
</feature>
<dbReference type="PROSITE" id="PS50055">
    <property type="entry name" value="TYR_PHOSPHATASE_PTP"/>
    <property type="match status" value="1"/>
</dbReference>
<dbReference type="SUPFAM" id="SSF52799">
    <property type="entry name" value="(Phosphotyrosine protein) phosphatases II"/>
    <property type="match status" value="1"/>
</dbReference>
<dbReference type="InterPro" id="IPR003595">
    <property type="entry name" value="Tyr_Pase_cat"/>
</dbReference>
<gene>
    <name evidence="4" type="ORF">AMSG_12082</name>
</gene>
<evidence type="ECO:0000313" key="4">
    <source>
        <dbReference type="EMBL" id="KNC51422.1"/>
    </source>
</evidence>
<dbReference type="Pfam" id="PF13920">
    <property type="entry name" value="zf-C3HC4_3"/>
    <property type="match status" value="1"/>
</dbReference>
<dbReference type="PANTHER" id="PTHR19134:SF449">
    <property type="entry name" value="TYROSINE-PROTEIN PHOSPHATASE 1"/>
    <property type="match status" value="1"/>
</dbReference>
<dbReference type="InterPro" id="IPR000242">
    <property type="entry name" value="PTP_cat"/>
</dbReference>
<feature type="region of interest" description="Disordered" evidence="1">
    <location>
        <begin position="111"/>
        <end position="131"/>
    </location>
</feature>
<protein>
    <submittedName>
        <fullName evidence="4">Uncharacterized protein</fullName>
    </submittedName>
</protein>
<accession>A0A0L0DGG3</accession>
<dbReference type="GO" id="GO:0004725">
    <property type="term" value="F:protein tyrosine phosphatase activity"/>
    <property type="evidence" value="ECO:0007669"/>
    <property type="project" value="InterPro"/>
</dbReference>
<evidence type="ECO:0000259" key="3">
    <source>
        <dbReference type="PROSITE" id="PS50056"/>
    </source>
</evidence>
<dbReference type="SMART" id="SM00194">
    <property type="entry name" value="PTPc"/>
    <property type="match status" value="1"/>
</dbReference>
<dbReference type="PANTHER" id="PTHR19134">
    <property type="entry name" value="RECEPTOR-TYPE TYROSINE-PROTEIN PHOSPHATASE"/>
    <property type="match status" value="1"/>
</dbReference>
<dbReference type="GeneID" id="25569997"/>
<dbReference type="STRING" id="461836.A0A0L0DGG3"/>
<dbReference type="OrthoDB" id="10253954at2759"/>
<feature type="domain" description="Tyrosine-protein phosphatase" evidence="2">
    <location>
        <begin position="52"/>
        <end position="424"/>
    </location>
</feature>
<reference evidence="4 5" key="1">
    <citation type="submission" date="2010-05" db="EMBL/GenBank/DDBJ databases">
        <title>The Genome Sequence of Thecamonas trahens ATCC 50062.</title>
        <authorList>
            <consortium name="The Broad Institute Genome Sequencing Platform"/>
            <person name="Russ C."/>
            <person name="Cuomo C."/>
            <person name="Shea T."/>
            <person name="Young S.K."/>
            <person name="Zeng Q."/>
            <person name="Koehrsen M."/>
            <person name="Haas B."/>
            <person name="Borodovsky M."/>
            <person name="Guigo R."/>
            <person name="Alvarado L."/>
            <person name="Berlin A."/>
            <person name="Bochicchio J."/>
            <person name="Borenstein D."/>
            <person name="Chapman S."/>
            <person name="Chen Z."/>
            <person name="Freedman E."/>
            <person name="Gellesch M."/>
            <person name="Goldberg J."/>
            <person name="Griggs A."/>
            <person name="Gujja S."/>
            <person name="Heilman E."/>
            <person name="Heiman D."/>
            <person name="Hepburn T."/>
            <person name="Howarth C."/>
            <person name="Jen D."/>
            <person name="Larson L."/>
            <person name="Mehta T."/>
            <person name="Park D."/>
            <person name="Pearson M."/>
            <person name="Roberts A."/>
            <person name="Saif S."/>
            <person name="Shenoy N."/>
            <person name="Sisk P."/>
            <person name="Stolte C."/>
            <person name="Sykes S."/>
            <person name="Thomson T."/>
            <person name="Walk T."/>
            <person name="White J."/>
            <person name="Yandava C."/>
            <person name="Burger G."/>
            <person name="Gray M.W."/>
            <person name="Holland P.W.H."/>
            <person name="King N."/>
            <person name="Lang F.B.F."/>
            <person name="Roger A.J."/>
            <person name="Ruiz-Trillo I."/>
            <person name="Lander E."/>
            <person name="Nusbaum C."/>
        </authorList>
    </citation>
    <scope>NUCLEOTIDE SEQUENCE [LARGE SCALE GENOMIC DNA]</scope>
    <source>
        <strain evidence="4 5">ATCC 50062</strain>
    </source>
</reference>
<evidence type="ECO:0000313" key="5">
    <source>
        <dbReference type="Proteomes" id="UP000054408"/>
    </source>
</evidence>
<dbReference type="eggNOG" id="KOG4228">
    <property type="taxonomic scope" value="Eukaryota"/>
</dbReference>
<dbReference type="AlphaFoldDB" id="A0A0L0DGG3"/>